<dbReference type="GO" id="GO:0005524">
    <property type="term" value="F:ATP binding"/>
    <property type="evidence" value="ECO:0007669"/>
    <property type="project" value="InterPro"/>
</dbReference>
<evidence type="ECO:0000313" key="3">
    <source>
        <dbReference type="Proteomes" id="UP000294650"/>
    </source>
</evidence>
<keyword evidence="2" id="KW-0808">Transferase</keyword>
<dbReference type="Proteomes" id="UP000294650">
    <property type="component" value="Unassembled WGS sequence"/>
</dbReference>
<keyword evidence="3" id="KW-1185">Reference proteome</keyword>
<evidence type="ECO:0000313" key="2">
    <source>
        <dbReference type="EMBL" id="TCT25074.1"/>
    </source>
</evidence>
<dbReference type="GO" id="GO:0016301">
    <property type="term" value="F:kinase activity"/>
    <property type="evidence" value="ECO:0007669"/>
    <property type="project" value="UniProtKB-KW"/>
</dbReference>
<proteinExistence type="predicted"/>
<dbReference type="SUPFAM" id="SSF52540">
    <property type="entry name" value="P-loop containing nucleoside triphosphate hydrolases"/>
    <property type="match status" value="1"/>
</dbReference>
<comment type="caution">
    <text evidence="2">The sequence shown here is derived from an EMBL/GenBank/DDBJ whole genome shotgun (WGS) entry which is preliminary data.</text>
</comment>
<dbReference type="OrthoDB" id="1420794at2"/>
<dbReference type="PRINTS" id="PR00988">
    <property type="entry name" value="URIDINKINASE"/>
</dbReference>
<reference evidence="2 3" key="1">
    <citation type="submission" date="2019-03" db="EMBL/GenBank/DDBJ databases">
        <title>Genomic Encyclopedia of Type Strains, Phase IV (KMG-IV): sequencing the most valuable type-strain genomes for metagenomic binning, comparative biology and taxonomic classification.</title>
        <authorList>
            <person name="Goeker M."/>
        </authorList>
    </citation>
    <scope>NUCLEOTIDE SEQUENCE [LARGE SCALE GENOMIC DNA]</scope>
    <source>
        <strain evidence="2 3">DSM 25894</strain>
    </source>
</reference>
<dbReference type="EMBL" id="SMAN01000004">
    <property type="protein sequence ID" value="TCT25074.1"/>
    <property type="molecule type" value="Genomic_DNA"/>
</dbReference>
<dbReference type="InterPro" id="IPR027417">
    <property type="entry name" value="P-loop_NTPase"/>
</dbReference>
<dbReference type="Gene3D" id="3.40.50.300">
    <property type="entry name" value="P-loop containing nucleotide triphosphate hydrolases"/>
    <property type="match status" value="1"/>
</dbReference>
<feature type="domain" description="Phosphoribulokinase/uridine kinase" evidence="1">
    <location>
        <begin position="31"/>
        <end position="171"/>
    </location>
</feature>
<name>A0A4R3N8I7_9BACI</name>
<organism evidence="2 3">
    <name type="scientific">Melghiribacillus thermohalophilus</name>
    <dbReference type="NCBI Taxonomy" id="1324956"/>
    <lineage>
        <taxon>Bacteria</taxon>
        <taxon>Bacillati</taxon>
        <taxon>Bacillota</taxon>
        <taxon>Bacilli</taxon>
        <taxon>Bacillales</taxon>
        <taxon>Bacillaceae</taxon>
        <taxon>Melghiribacillus</taxon>
    </lineage>
</organism>
<dbReference type="Pfam" id="PF00485">
    <property type="entry name" value="PRK"/>
    <property type="match status" value="1"/>
</dbReference>
<protein>
    <submittedName>
        <fullName evidence="2">Uridine kinase</fullName>
    </submittedName>
</protein>
<evidence type="ECO:0000259" key="1">
    <source>
        <dbReference type="Pfam" id="PF00485"/>
    </source>
</evidence>
<gene>
    <name evidence="2" type="ORF">EDD68_104147</name>
</gene>
<dbReference type="PANTHER" id="PTHR10285">
    <property type="entry name" value="URIDINE KINASE"/>
    <property type="match status" value="1"/>
</dbReference>
<keyword evidence="2" id="KW-0418">Kinase</keyword>
<dbReference type="AlphaFoldDB" id="A0A4R3N8I7"/>
<accession>A0A4R3N8I7</accession>
<dbReference type="InterPro" id="IPR006083">
    <property type="entry name" value="PRK/URK"/>
</dbReference>
<sequence>MNFNAKQGDVNNIEQLISSINSISKKQSTLLIGIDGCGGSGKTTLANKLKTECSNVTVVHMDDFYLPSSQLIKAPPEKKPIGADFDWKRLLKQVLEPIRQNKEGCYQRYDWDIDDLAEWHTVPVGGMVIIEGIYSIRKELANKYDYKIWVDCPRDIRLSRGLKRDGEEARGIWENNWMVSEDIYVKEHKPYEIADLVVNGTE</sequence>